<feature type="compositionally biased region" description="Basic residues" evidence="1">
    <location>
        <begin position="9"/>
        <end position="18"/>
    </location>
</feature>
<accession>A0A9Q0GTS3</accession>
<feature type="region of interest" description="Disordered" evidence="1">
    <location>
        <begin position="1"/>
        <end position="20"/>
    </location>
</feature>
<evidence type="ECO:0000256" key="1">
    <source>
        <dbReference type="SAM" id="MobiDB-lite"/>
    </source>
</evidence>
<protein>
    <submittedName>
        <fullName evidence="2">Uncharacterized protein</fullName>
    </submittedName>
</protein>
<dbReference type="EMBL" id="JAMYWD010000012">
    <property type="protein sequence ID" value="KAJ4954021.1"/>
    <property type="molecule type" value="Genomic_DNA"/>
</dbReference>
<proteinExistence type="predicted"/>
<gene>
    <name evidence="2" type="ORF">NE237_030853</name>
</gene>
<reference evidence="2" key="1">
    <citation type="journal article" date="2023" name="Plant J.">
        <title>The genome of the king protea, Protea cynaroides.</title>
        <authorList>
            <person name="Chang J."/>
            <person name="Duong T.A."/>
            <person name="Schoeman C."/>
            <person name="Ma X."/>
            <person name="Roodt D."/>
            <person name="Barker N."/>
            <person name="Li Z."/>
            <person name="Van de Peer Y."/>
            <person name="Mizrachi E."/>
        </authorList>
    </citation>
    <scope>NUCLEOTIDE SEQUENCE</scope>
    <source>
        <tissue evidence="2">Young leaves</tissue>
    </source>
</reference>
<dbReference type="Proteomes" id="UP001141806">
    <property type="component" value="Unassembled WGS sequence"/>
</dbReference>
<keyword evidence="3" id="KW-1185">Reference proteome</keyword>
<sequence>MLYSQARAQQKKKKKKTNTSRNQVCFGYCSEFVGTCFLILAARTCVEPELFAIPGLSEEQRIPVNEIREQTKQFQFPLLGSIDITIQRGEKKVTATSKKKLHSAAELN</sequence>
<dbReference type="AlphaFoldDB" id="A0A9Q0GTS3"/>
<organism evidence="2 3">
    <name type="scientific">Protea cynaroides</name>
    <dbReference type="NCBI Taxonomy" id="273540"/>
    <lineage>
        <taxon>Eukaryota</taxon>
        <taxon>Viridiplantae</taxon>
        <taxon>Streptophyta</taxon>
        <taxon>Embryophyta</taxon>
        <taxon>Tracheophyta</taxon>
        <taxon>Spermatophyta</taxon>
        <taxon>Magnoliopsida</taxon>
        <taxon>Proteales</taxon>
        <taxon>Proteaceae</taxon>
        <taxon>Protea</taxon>
    </lineage>
</organism>
<evidence type="ECO:0000313" key="2">
    <source>
        <dbReference type="EMBL" id="KAJ4954021.1"/>
    </source>
</evidence>
<evidence type="ECO:0000313" key="3">
    <source>
        <dbReference type="Proteomes" id="UP001141806"/>
    </source>
</evidence>
<name>A0A9Q0GTS3_9MAGN</name>
<comment type="caution">
    <text evidence="2">The sequence shown here is derived from an EMBL/GenBank/DDBJ whole genome shotgun (WGS) entry which is preliminary data.</text>
</comment>